<evidence type="ECO:0000256" key="4">
    <source>
        <dbReference type="ARBA" id="ARBA00023136"/>
    </source>
</evidence>
<protein>
    <submittedName>
        <fullName evidence="6">DUF697 domain-containing protein</fullName>
    </submittedName>
</protein>
<keyword evidence="3 5" id="KW-1133">Transmembrane helix</keyword>
<dbReference type="AlphaFoldDB" id="A0A9X9X3J8"/>
<evidence type="ECO:0000313" key="6">
    <source>
        <dbReference type="EMBL" id="MBR0673977.1"/>
    </source>
</evidence>
<name>A0A9X9X3J8_9PROT</name>
<evidence type="ECO:0000256" key="1">
    <source>
        <dbReference type="ARBA" id="ARBA00004141"/>
    </source>
</evidence>
<keyword evidence="4 5" id="KW-0472">Membrane</keyword>
<comment type="subcellular location">
    <subcellularLocation>
        <location evidence="1">Membrane</location>
        <topology evidence="1">Multi-pass membrane protein</topology>
    </subcellularLocation>
</comment>
<dbReference type="EMBL" id="JAAEDM010000102">
    <property type="protein sequence ID" value="MBR0673977.1"/>
    <property type="molecule type" value="Genomic_DNA"/>
</dbReference>
<dbReference type="Proteomes" id="UP001138751">
    <property type="component" value="Unassembled WGS sequence"/>
</dbReference>
<keyword evidence="7" id="KW-1185">Reference proteome</keyword>
<comment type="caution">
    <text evidence="6">The sequence shown here is derived from an EMBL/GenBank/DDBJ whole genome shotgun (WGS) entry which is preliminary data.</text>
</comment>
<proteinExistence type="predicted"/>
<dbReference type="GO" id="GO:0016020">
    <property type="term" value="C:membrane"/>
    <property type="evidence" value="ECO:0007669"/>
    <property type="project" value="UniProtKB-SubCell"/>
</dbReference>
<evidence type="ECO:0000313" key="7">
    <source>
        <dbReference type="Proteomes" id="UP001138751"/>
    </source>
</evidence>
<accession>A0A9X9X3J8</accession>
<feature type="transmembrane region" description="Helical" evidence="5">
    <location>
        <begin position="77"/>
        <end position="100"/>
    </location>
</feature>
<dbReference type="Pfam" id="PF05128">
    <property type="entry name" value="DUF697"/>
    <property type="match status" value="1"/>
</dbReference>
<evidence type="ECO:0000256" key="2">
    <source>
        <dbReference type="ARBA" id="ARBA00022692"/>
    </source>
</evidence>
<reference evidence="6" key="1">
    <citation type="submission" date="2020-01" db="EMBL/GenBank/DDBJ databases">
        <authorList>
            <person name="Rat A."/>
        </authorList>
    </citation>
    <scope>NUCLEOTIDE SEQUENCE</scope>
    <source>
        <strain evidence="6">LMG 31231</strain>
    </source>
</reference>
<sequence length="292" mass="30144">MTTAQGPGPAPRIILDEATTPAPRLDFGWEKAVAAVAPPGGRGWSTPALLGAGAAVLVLGLSLLEAGNFVAAQFDRAAWLGWLTLAVAAGGFGLVFTAIWREARGYLALRSVDRARAAHARGDVATLRAELEAWQARLPPSRARAEGLADMPADAVCALVEAKALVPIAQDAAALGRAAAVQAFAVTAVSPSPGLDALVFVWRGIRLVRQVAALHGFRPGIAGTVSLLRRVALDAAMVAATDVAVDAMVRGVLSSRIVEHVAGEAAAGAVAARRMILLARATDEACRVLPRR</sequence>
<dbReference type="InterPro" id="IPR021147">
    <property type="entry name" value="DUF697"/>
</dbReference>
<evidence type="ECO:0000256" key="3">
    <source>
        <dbReference type="ARBA" id="ARBA00022989"/>
    </source>
</evidence>
<feature type="transmembrane region" description="Helical" evidence="5">
    <location>
        <begin position="48"/>
        <end position="71"/>
    </location>
</feature>
<gene>
    <name evidence="6" type="ORF">GXW76_22590</name>
</gene>
<keyword evidence="2 5" id="KW-0812">Transmembrane</keyword>
<evidence type="ECO:0000256" key="5">
    <source>
        <dbReference type="SAM" id="Phobius"/>
    </source>
</evidence>
<organism evidence="6 7">
    <name type="scientific">Neoroseomonas soli</name>
    <dbReference type="NCBI Taxonomy" id="1081025"/>
    <lineage>
        <taxon>Bacteria</taxon>
        <taxon>Pseudomonadati</taxon>
        <taxon>Pseudomonadota</taxon>
        <taxon>Alphaproteobacteria</taxon>
        <taxon>Acetobacterales</taxon>
        <taxon>Acetobacteraceae</taxon>
        <taxon>Neoroseomonas</taxon>
    </lineage>
</organism>
<reference evidence="6" key="2">
    <citation type="journal article" date="2021" name="Syst. Appl. Microbiol.">
        <title>Roseomonas hellenica sp. nov., isolated from roots of wild-growing Alkanna tinctoria.</title>
        <authorList>
            <person name="Rat A."/>
            <person name="Naranjo H.D."/>
            <person name="Lebbe L."/>
            <person name="Cnockaert M."/>
            <person name="Krigas N."/>
            <person name="Grigoriadou K."/>
            <person name="Maloupa E."/>
            <person name="Willems A."/>
        </authorList>
    </citation>
    <scope>NUCLEOTIDE SEQUENCE</scope>
    <source>
        <strain evidence="6">LMG 31231</strain>
    </source>
</reference>
<dbReference type="RefSeq" id="WP_211864392.1">
    <property type="nucleotide sequence ID" value="NZ_JAAEDM010000102.1"/>
</dbReference>